<comment type="caution">
    <text evidence="11">The sequence shown here is derived from an EMBL/GenBank/DDBJ whole genome shotgun (WGS) entry which is preliminary data.</text>
</comment>
<evidence type="ECO:0000256" key="1">
    <source>
        <dbReference type="ARBA" id="ARBA00004167"/>
    </source>
</evidence>
<dbReference type="Pfam" id="PF26002">
    <property type="entry name" value="Beta-barrel_AprE"/>
    <property type="match status" value="1"/>
</dbReference>
<keyword evidence="12" id="KW-1185">Reference proteome</keyword>
<evidence type="ECO:0000256" key="3">
    <source>
        <dbReference type="ARBA" id="ARBA00022692"/>
    </source>
</evidence>
<evidence type="ECO:0000313" key="12">
    <source>
        <dbReference type="Proteomes" id="UP000032452"/>
    </source>
</evidence>
<dbReference type="InterPro" id="IPR058982">
    <property type="entry name" value="Beta-barrel_AprE"/>
</dbReference>
<feature type="region of interest" description="Disordered" evidence="7">
    <location>
        <begin position="1"/>
        <end position="25"/>
    </location>
</feature>
<evidence type="ECO:0000256" key="4">
    <source>
        <dbReference type="ARBA" id="ARBA00022989"/>
    </source>
</evidence>
<sequence length="508" mass="55812">MNLNNGNGTKNALTNNTQENVKPQNLSPAAFDQPVILQQSPLWSRWILWLLMGVTTAAVVWASVAKIEEAIPATGKLEPTGTVKEVQAPVSGVVKAIHVSDGQIVRKGQTLVSLDSTAAKSQKASLQKIRTSLTQENQFYTAQLNGNREIAFLPTQVRQQIPPEIISLTKSRATLVAENQLYRAGLDETASSRLDSQQIERLQSDAAELNSRTQAANSEVEQSKALLNQNDVRLASARKKLAMNQAILKDLSPLAKTGAISKIQYLKQQQEVETAQADADALIQEQARLKSEISAGNSKLQNIQTLNRKELLTQIAQNNQRIAEIDSQLTKAMVDNNNRIAEIDSQIDAAELTLQYEEIKAPANGTVFDLQAHTPGYVTNNSQPLLKIVPNEALIAKVFITNQDIGFVKEGMNVDVRIDSFPFSEFGDIKGKLVWIGSDALPPDQVHNFYRFPAKVELASQSLLVNGRAVPLQSGMSVNGNIKVRDRTVMSIFTDLFTKSVESLQNIR</sequence>
<organism evidence="11 12">
    <name type="scientific">Aliterella atlantica CENA595</name>
    <dbReference type="NCBI Taxonomy" id="1618023"/>
    <lineage>
        <taxon>Bacteria</taxon>
        <taxon>Bacillati</taxon>
        <taxon>Cyanobacteriota</taxon>
        <taxon>Cyanophyceae</taxon>
        <taxon>Chroococcidiopsidales</taxon>
        <taxon>Aliterellaceae</taxon>
        <taxon>Aliterella</taxon>
    </lineage>
</organism>
<evidence type="ECO:0000256" key="8">
    <source>
        <dbReference type="SAM" id="Phobius"/>
    </source>
</evidence>
<dbReference type="Proteomes" id="UP000032452">
    <property type="component" value="Unassembled WGS sequence"/>
</dbReference>
<dbReference type="InterPro" id="IPR058647">
    <property type="entry name" value="BSH_CzcB-like"/>
</dbReference>
<reference evidence="11 12" key="1">
    <citation type="submission" date="2015-02" db="EMBL/GenBank/DDBJ databases">
        <title>Draft genome of a novel marine cyanobacterium (Chroococcales) isolated from South Atlantic Ocean.</title>
        <authorList>
            <person name="Rigonato J."/>
            <person name="Alvarenga D.O."/>
            <person name="Branco L.H."/>
            <person name="Varani A.M."/>
            <person name="Brandini F.P."/>
            <person name="Fiore M.F."/>
        </authorList>
    </citation>
    <scope>NUCLEOTIDE SEQUENCE [LARGE SCALE GENOMIC DNA]</scope>
    <source>
        <strain evidence="11 12">CENA595</strain>
    </source>
</reference>
<dbReference type="STRING" id="1618023.UH38_11455"/>
<keyword evidence="6" id="KW-0175">Coiled coil</keyword>
<comment type="subcellular location">
    <subcellularLocation>
        <location evidence="1">Membrane</location>
        <topology evidence="1">Single-pass membrane protein</topology>
    </subcellularLocation>
</comment>
<evidence type="ECO:0000256" key="7">
    <source>
        <dbReference type="SAM" id="MobiDB-lite"/>
    </source>
</evidence>
<proteinExistence type="inferred from homology"/>
<dbReference type="SUPFAM" id="SSF111369">
    <property type="entry name" value="HlyD-like secretion proteins"/>
    <property type="match status" value="1"/>
</dbReference>
<dbReference type="EMBL" id="JYON01000010">
    <property type="protein sequence ID" value="KJH71674.1"/>
    <property type="molecule type" value="Genomic_DNA"/>
</dbReference>
<accession>A0A0D8ZT92</accession>
<evidence type="ECO:0000256" key="5">
    <source>
        <dbReference type="ARBA" id="ARBA00023136"/>
    </source>
</evidence>
<feature type="domain" description="CzcB-like barrel-sandwich hybrid" evidence="9">
    <location>
        <begin position="84"/>
        <end position="380"/>
    </location>
</feature>
<evidence type="ECO:0000259" key="9">
    <source>
        <dbReference type="Pfam" id="PF25973"/>
    </source>
</evidence>
<evidence type="ECO:0000313" key="11">
    <source>
        <dbReference type="EMBL" id="KJH71674.1"/>
    </source>
</evidence>
<dbReference type="InterPro" id="IPR050739">
    <property type="entry name" value="MFP"/>
</dbReference>
<evidence type="ECO:0000256" key="6">
    <source>
        <dbReference type="SAM" id="Coils"/>
    </source>
</evidence>
<dbReference type="PANTHER" id="PTHR30386">
    <property type="entry name" value="MEMBRANE FUSION SUBUNIT OF EMRAB-TOLC MULTIDRUG EFFLUX PUMP"/>
    <property type="match status" value="1"/>
</dbReference>
<dbReference type="Pfam" id="PF25973">
    <property type="entry name" value="BSH_CzcB"/>
    <property type="match status" value="1"/>
</dbReference>
<dbReference type="PANTHER" id="PTHR30386:SF26">
    <property type="entry name" value="TRANSPORT PROTEIN COMB"/>
    <property type="match status" value="1"/>
</dbReference>
<comment type="similarity">
    <text evidence="2">Belongs to the membrane fusion protein (MFP) (TC 8.A.1) family.</text>
</comment>
<keyword evidence="3 8" id="KW-0812">Transmembrane</keyword>
<dbReference type="RefSeq" id="WP_045054782.1">
    <property type="nucleotide sequence ID" value="NZ_CAWMDP010000046.1"/>
</dbReference>
<dbReference type="OrthoDB" id="553569at2"/>
<dbReference type="Gene3D" id="2.40.30.170">
    <property type="match status" value="1"/>
</dbReference>
<feature type="coiled-coil region" evidence="6">
    <location>
        <begin position="265"/>
        <end position="292"/>
    </location>
</feature>
<feature type="transmembrane region" description="Helical" evidence="8">
    <location>
        <begin position="46"/>
        <end position="64"/>
    </location>
</feature>
<keyword evidence="5 8" id="KW-0472">Membrane</keyword>
<evidence type="ECO:0000259" key="10">
    <source>
        <dbReference type="Pfam" id="PF26002"/>
    </source>
</evidence>
<dbReference type="PRINTS" id="PR01490">
    <property type="entry name" value="RTXTOXIND"/>
</dbReference>
<dbReference type="PATRIC" id="fig|1618023.3.peg.4116"/>
<evidence type="ECO:0000256" key="2">
    <source>
        <dbReference type="ARBA" id="ARBA00009477"/>
    </source>
</evidence>
<dbReference type="GO" id="GO:0016020">
    <property type="term" value="C:membrane"/>
    <property type="evidence" value="ECO:0007669"/>
    <property type="project" value="UniProtKB-SubCell"/>
</dbReference>
<dbReference type="AlphaFoldDB" id="A0A0D8ZT92"/>
<protein>
    <submittedName>
        <fullName evidence="11">Hemolysin D</fullName>
    </submittedName>
</protein>
<name>A0A0D8ZT92_9CYAN</name>
<feature type="domain" description="AprE-like beta-barrel" evidence="10">
    <location>
        <begin position="394"/>
        <end position="484"/>
    </location>
</feature>
<dbReference type="Gene3D" id="2.40.50.100">
    <property type="match status" value="1"/>
</dbReference>
<gene>
    <name evidence="11" type="ORF">UH38_11455</name>
</gene>
<keyword evidence="4 8" id="KW-1133">Transmembrane helix</keyword>